<evidence type="ECO:0000256" key="5">
    <source>
        <dbReference type="ARBA" id="ARBA00022581"/>
    </source>
</evidence>
<comment type="similarity">
    <text evidence="2">Belongs to the herpesviridae VHS protein family.</text>
</comment>
<dbReference type="InterPro" id="IPR006086">
    <property type="entry name" value="XPG-I_dom"/>
</dbReference>
<evidence type="ECO:0000256" key="6">
    <source>
        <dbReference type="ARBA" id="ARBA00022616"/>
    </source>
</evidence>
<dbReference type="GO" id="GO:0004518">
    <property type="term" value="F:nuclease activity"/>
    <property type="evidence" value="ECO:0007669"/>
    <property type="project" value="InterPro"/>
</dbReference>
<dbReference type="Gene3D" id="3.40.50.1010">
    <property type="entry name" value="5'-nuclease"/>
    <property type="match status" value="1"/>
</dbReference>
<feature type="compositionally biased region" description="Basic and acidic residues" evidence="10">
    <location>
        <begin position="334"/>
        <end position="353"/>
    </location>
</feature>
<evidence type="ECO:0000256" key="2">
    <source>
        <dbReference type="ARBA" id="ARBA00009669"/>
    </source>
</evidence>
<evidence type="ECO:0000256" key="9">
    <source>
        <dbReference type="ARBA" id="ARBA00023247"/>
    </source>
</evidence>
<dbReference type="InterPro" id="IPR029060">
    <property type="entry name" value="PIN-like_dom_sf"/>
</dbReference>
<comment type="subcellular location">
    <subcellularLocation>
        <location evidence="1">Virion</location>
    </subcellularLocation>
</comment>
<dbReference type="KEGG" id="vg:19738343"/>
<keyword evidence="5" id="KW-0945">Host-virus interaction</keyword>
<evidence type="ECO:0000313" key="13">
    <source>
        <dbReference type="Proteomes" id="UP000146149"/>
    </source>
</evidence>
<organism evidence="12 13">
    <name type="scientific">Falconid herpesvirus 1</name>
    <dbReference type="NCBI Taxonomy" id="1510155"/>
    <lineage>
        <taxon>Viruses</taxon>
        <taxon>Duplodnaviria</taxon>
        <taxon>Heunggongvirae</taxon>
        <taxon>Peploviricota</taxon>
        <taxon>Herviviricetes</taxon>
        <taxon>Herpesvirales</taxon>
        <taxon>Orthoherpesviridae</taxon>
        <taxon>Alphaherpesvirinae</taxon>
        <taxon>Mardivirus</taxon>
        <taxon>Mardivirus columbidalpha1</taxon>
    </lineage>
</organism>
<dbReference type="GO" id="GO:0039657">
    <property type="term" value="P:symbiont-mediated suppression of host gene expression"/>
    <property type="evidence" value="ECO:0007669"/>
    <property type="project" value="UniProtKB-KW"/>
</dbReference>
<dbReference type="GeneID" id="19738343"/>
<protein>
    <recommendedName>
        <fullName evidence="3">Virion host shutoff protein</fullName>
    </recommendedName>
</protein>
<feature type="compositionally biased region" description="Basic and acidic residues" evidence="10">
    <location>
        <begin position="380"/>
        <end position="392"/>
    </location>
</feature>
<keyword evidence="4" id="KW-1192">Host mRNA suppression by virus</keyword>
<evidence type="ECO:0000256" key="8">
    <source>
        <dbReference type="ARBA" id="ARBA00022995"/>
    </source>
</evidence>
<dbReference type="RefSeq" id="YP_009046539.1">
    <property type="nucleotide sequence ID" value="NC_024450.1"/>
</dbReference>
<keyword evidence="8" id="KW-1190">Host gene expression shutoff by virus</keyword>
<dbReference type="GO" id="GO:0003723">
    <property type="term" value="F:RNA binding"/>
    <property type="evidence" value="ECO:0007669"/>
    <property type="project" value="UniProtKB-KW"/>
</dbReference>
<dbReference type="Pfam" id="PF00867">
    <property type="entry name" value="XPG_I"/>
    <property type="match status" value="1"/>
</dbReference>
<evidence type="ECO:0000256" key="1">
    <source>
        <dbReference type="ARBA" id="ARBA00004328"/>
    </source>
</evidence>
<dbReference type="OrthoDB" id="6970at10239"/>
<sequence>MGVYGCMKFAFSKGLVKSQSIVLPLGTKIPVAVDLWNVMYGLMERSYRRRASGEDDAALTLRCLYSLLRMLHRRAYYPIFVSDRGIYGDGKALHGAKAIGANAVALGGGSGRLDARMFDEDMEIENALVAEGSGGGLNVSRKRCSVNRNKWSSKPETPRVSHRLCLSVIRLLGFPYVNATNMEADDLCANLFHTKTVPYVLSSDTDLLLMGCDIIVDVSHLFPLIIRCKDVLAELNMDYATFLSKFVRCHTDLHKEPYLKSMQEVIELHKALQRADRCGSDGELDPKDDYEGFSTVVRPKRRKKLRKSSTRSWRDARDCDIVRHGTAKPFRSFSRKDRGLRAQDARPVEDKAANCRRGSSLRQRIDGFSRLSEPSDDPDENYRDGSESEATRGARVALESLRPAQTRCEVLEHKFIKHVAGILTPEMRTSRVSILKRIPIIQDPRDPDAVRELIRRSLGDKCVAESIATAFINRVPAVQNYKRVLIKYWD</sequence>
<evidence type="ECO:0000256" key="10">
    <source>
        <dbReference type="SAM" id="MobiDB-lite"/>
    </source>
</evidence>
<keyword evidence="6" id="KW-1132">Decay of host mRNAs by virus</keyword>
<gene>
    <name evidence="12" type="ORF">FaHV1S18_055</name>
</gene>
<evidence type="ECO:0000256" key="3">
    <source>
        <dbReference type="ARBA" id="ARBA00018606"/>
    </source>
</evidence>
<feature type="region of interest" description="Disordered" evidence="10">
    <location>
        <begin position="332"/>
        <end position="393"/>
    </location>
</feature>
<keyword evidence="7" id="KW-0694">RNA-binding</keyword>
<dbReference type="EMBL" id="KJ668231">
    <property type="protein sequence ID" value="AID52745.1"/>
    <property type="molecule type" value="Genomic_DNA"/>
</dbReference>
<evidence type="ECO:0000259" key="11">
    <source>
        <dbReference type="Pfam" id="PF00867"/>
    </source>
</evidence>
<feature type="domain" description="XPG-I" evidence="11">
    <location>
        <begin position="173"/>
        <end position="246"/>
    </location>
</feature>
<dbReference type="Proteomes" id="UP000146149">
    <property type="component" value="Segment"/>
</dbReference>
<evidence type="ECO:0000256" key="4">
    <source>
        <dbReference type="ARBA" id="ARBA00022557"/>
    </source>
</evidence>
<accession>A0A068ES26</accession>
<dbReference type="SUPFAM" id="SSF88723">
    <property type="entry name" value="PIN domain-like"/>
    <property type="match status" value="1"/>
</dbReference>
<name>A0A068ES26_9ALPH</name>
<evidence type="ECO:0000256" key="7">
    <source>
        <dbReference type="ARBA" id="ARBA00022884"/>
    </source>
</evidence>
<evidence type="ECO:0000313" key="12">
    <source>
        <dbReference type="EMBL" id="AID52745.1"/>
    </source>
</evidence>
<proteinExistence type="inferred from homology"/>
<dbReference type="GO" id="GO:0039595">
    <property type="term" value="P:symbiont-mediated degradation of host mRNA"/>
    <property type="evidence" value="ECO:0007669"/>
    <property type="project" value="UniProtKB-KW"/>
</dbReference>
<keyword evidence="9" id="KW-1262">Eukaryotic host gene expression shutoff by virus</keyword>
<reference evidence="12 13" key="1">
    <citation type="journal article" date="2014" name="Virus Res.">
        <title>Molecular characterization of the complete genome of falconid herpesvirus strain S-18.</title>
        <authorList>
            <person name="Spatz S.J."/>
            <person name="Volkening J.D."/>
            <person name="Ross T.A."/>
        </authorList>
    </citation>
    <scope>NUCLEOTIDE SEQUENCE [LARGE SCALE GENOMIC DNA]</scope>
    <source>
        <strain evidence="12">S-18</strain>
    </source>
</reference>